<accession>A0A1H1XFZ5</accession>
<sequence length="152" mass="17155">MTPIDARLLDFADAIGVTIEYRELRHGRDGQYLHDRRTITLRPGMHSRLHRSVLAHELGHAAWGDVPSRFGPVNAKQERRAEEWAALRLIDPDEYRYLEAVNEGRAGGIALDLGVMKSIVIAYQGLLQRIGDTTYIDARMGTGQWAHRVEVA</sequence>
<protein>
    <recommendedName>
        <fullName evidence="1">IrrE N-terminal-like domain-containing protein</fullName>
    </recommendedName>
</protein>
<name>A0A1H1XFZ5_9MICO</name>
<proteinExistence type="predicted"/>
<dbReference type="GeneID" id="36301529"/>
<evidence type="ECO:0000259" key="1">
    <source>
        <dbReference type="Pfam" id="PF06114"/>
    </source>
</evidence>
<dbReference type="EMBL" id="LT629770">
    <property type="protein sequence ID" value="SDR71050.1"/>
    <property type="molecule type" value="Genomic_DNA"/>
</dbReference>
<evidence type="ECO:0000313" key="3">
    <source>
        <dbReference type="EMBL" id="SDT08213.1"/>
    </source>
</evidence>
<dbReference type="EMBL" id="LT629770">
    <property type="protein sequence ID" value="SDT08213.1"/>
    <property type="molecule type" value="Genomic_DNA"/>
</dbReference>
<evidence type="ECO:0000313" key="2">
    <source>
        <dbReference type="EMBL" id="SDR71050.1"/>
    </source>
</evidence>
<dbReference type="RefSeq" id="WP_060921062.1">
    <property type="nucleotide sequence ID" value="NZ_LT629770.1"/>
</dbReference>
<dbReference type="Proteomes" id="UP000182126">
    <property type="component" value="Chromosome I"/>
</dbReference>
<evidence type="ECO:0000313" key="4">
    <source>
        <dbReference type="Proteomes" id="UP000182126"/>
    </source>
</evidence>
<dbReference type="InterPro" id="IPR010359">
    <property type="entry name" value="IrrE_HExxH"/>
</dbReference>
<dbReference type="AlphaFoldDB" id="A0A1H1XFZ5"/>
<dbReference type="Gene3D" id="1.10.10.2910">
    <property type="match status" value="1"/>
</dbReference>
<feature type="domain" description="IrrE N-terminal-like" evidence="1">
    <location>
        <begin position="15"/>
        <end position="96"/>
    </location>
</feature>
<gene>
    <name evidence="2" type="ORF">SAMN04489809_0031</name>
    <name evidence="3" type="ORF">SAMN04489809_3466</name>
</gene>
<organism evidence="3 4">
    <name type="scientific">Microbacterium paraoxydans</name>
    <dbReference type="NCBI Taxonomy" id="199592"/>
    <lineage>
        <taxon>Bacteria</taxon>
        <taxon>Bacillati</taxon>
        <taxon>Actinomycetota</taxon>
        <taxon>Actinomycetes</taxon>
        <taxon>Micrococcales</taxon>
        <taxon>Microbacteriaceae</taxon>
        <taxon>Microbacterium</taxon>
    </lineage>
</organism>
<reference evidence="3 4" key="1">
    <citation type="submission" date="2016-10" db="EMBL/GenBank/DDBJ databases">
        <authorList>
            <person name="de Groot N.N."/>
        </authorList>
    </citation>
    <scope>NUCLEOTIDE SEQUENCE [LARGE SCALE GENOMIC DNA]</scope>
    <source>
        <strain evidence="3 4">DSM 15019</strain>
    </source>
</reference>
<dbReference type="Pfam" id="PF06114">
    <property type="entry name" value="Peptidase_M78"/>
    <property type="match status" value="1"/>
</dbReference>